<dbReference type="eggNOG" id="COG0492">
    <property type="taxonomic scope" value="Bacteria"/>
</dbReference>
<feature type="domain" description="Thioredoxin" evidence="5">
    <location>
        <begin position="310"/>
        <end position="398"/>
    </location>
</feature>
<reference evidence="7 8" key="2">
    <citation type="journal article" date="2011" name="Stand. Genomic Sci.">
        <title>Complete genome sequence of the extremely halophilic Halanaerobium praevalens type strain (GSL).</title>
        <authorList>
            <person name="Ivanova N."/>
            <person name="Sikorski J."/>
            <person name="Chertkov O."/>
            <person name="Nolan M."/>
            <person name="Lucas S."/>
            <person name="Hammon N."/>
            <person name="Deshpande S."/>
            <person name="Cheng J.F."/>
            <person name="Tapia R."/>
            <person name="Han C."/>
            <person name="Goodwin L."/>
            <person name="Pitluck S."/>
            <person name="Huntemann M."/>
            <person name="Liolios K."/>
            <person name="Pagani I."/>
            <person name="Mavromatis K."/>
            <person name="Ovchinikova G."/>
            <person name="Pati A."/>
            <person name="Chen A."/>
            <person name="Palaniappan K."/>
            <person name="Land M."/>
            <person name="Hauser L."/>
            <person name="Brambilla E.M."/>
            <person name="Kannan K.P."/>
            <person name="Rohde M."/>
            <person name="Tindall B.J."/>
            <person name="Goker M."/>
            <person name="Detter J.C."/>
            <person name="Woyke T."/>
            <person name="Bristow J."/>
            <person name="Eisen J.A."/>
            <person name="Markowitz V."/>
            <person name="Hugenholtz P."/>
            <person name="Kyrpides N.C."/>
            <person name="Klenk H.P."/>
            <person name="Lapidus A."/>
        </authorList>
    </citation>
    <scope>NUCLEOTIDE SEQUENCE [LARGE SCALE GENOMIC DNA]</scope>
    <source>
        <strain evidence="8">ATCC 33744 / DSM 2228 / GSL</strain>
    </source>
</reference>
<dbReference type="InterPro" id="IPR036249">
    <property type="entry name" value="Thioredoxin-like_sf"/>
</dbReference>
<dbReference type="PRINTS" id="PR00469">
    <property type="entry name" value="PNDRDTASEII"/>
</dbReference>
<dbReference type="PANTHER" id="PTHR48105">
    <property type="entry name" value="THIOREDOXIN REDUCTASE 1-RELATED-RELATED"/>
    <property type="match status" value="1"/>
</dbReference>
<protein>
    <recommendedName>
        <fullName evidence="4">Thioredoxin reductase</fullName>
        <ecNumber evidence="4">1.8.1.9</ecNumber>
    </recommendedName>
</protein>
<comment type="cofactor">
    <cofactor evidence="4">
        <name>FAD</name>
        <dbReference type="ChEBI" id="CHEBI:57692"/>
    </cofactor>
</comment>
<dbReference type="GO" id="GO:0019430">
    <property type="term" value="P:removal of superoxide radicals"/>
    <property type="evidence" value="ECO:0007669"/>
    <property type="project" value="UniProtKB-UniRule"/>
</dbReference>
<dbReference type="KEGG" id="hpk:Hprae_0455"/>
<dbReference type="InterPro" id="IPR013766">
    <property type="entry name" value="Thioredoxin_domain"/>
</dbReference>
<dbReference type="GO" id="GO:0004791">
    <property type="term" value="F:thioredoxin-disulfide reductase (NADPH) activity"/>
    <property type="evidence" value="ECO:0007669"/>
    <property type="project" value="UniProtKB-UniRule"/>
</dbReference>
<dbReference type="Proteomes" id="UP000006866">
    <property type="component" value="Chromosome"/>
</dbReference>
<feature type="domain" description="FAD/NAD(P)-binding" evidence="6">
    <location>
        <begin position="6"/>
        <end position="296"/>
    </location>
</feature>
<keyword evidence="2 4" id="KW-0285">Flavoprotein</keyword>
<evidence type="ECO:0000256" key="1">
    <source>
        <dbReference type="ARBA" id="ARBA00009333"/>
    </source>
</evidence>
<dbReference type="InterPro" id="IPR050097">
    <property type="entry name" value="Ferredoxin-NADP_redctase_2"/>
</dbReference>
<evidence type="ECO:0000256" key="3">
    <source>
        <dbReference type="ARBA" id="ARBA00023002"/>
    </source>
</evidence>
<dbReference type="STRING" id="572479.Hprae_0455"/>
<dbReference type="InterPro" id="IPR036188">
    <property type="entry name" value="FAD/NAD-bd_sf"/>
</dbReference>
<dbReference type="HOGENOM" id="CLU_031864_5_3_9"/>
<evidence type="ECO:0000259" key="5">
    <source>
        <dbReference type="Pfam" id="PF00085"/>
    </source>
</evidence>
<dbReference type="AlphaFoldDB" id="E3DNY5"/>
<dbReference type="InterPro" id="IPR023753">
    <property type="entry name" value="FAD/NAD-binding_dom"/>
</dbReference>
<keyword evidence="8" id="KW-1185">Reference proteome</keyword>
<reference evidence="8" key="1">
    <citation type="submission" date="2010-10" db="EMBL/GenBank/DDBJ databases">
        <title>The complete genome of Halanaerobium praevalens DSM 2228.</title>
        <authorList>
            <consortium name="US DOE Joint Genome Institute (JGI-PGF)"/>
            <person name="Lucas S."/>
            <person name="Copeland A."/>
            <person name="Lapidus A."/>
            <person name="Glavina del Rio T."/>
            <person name="Dalin E."/>
            <person name="Tice H."/>
            <person name="Bruce D."/>
            <person name="Goodwin L."/>
            <person name="Pitluck S."/>
            <person name="Kyrpides N."/>
            <person name="Mavromatis K."/>
            <person name="Ivanova N."/>
            <person name="Ovchinnikova G."/>
            <person name="Chertkov O."/>
            <person name="Detter J.C."/>
            <person name="Han C."/>
            <person name="Larimer F."/>
            <person name="Land M."/>
            <person name="Hauser L."/>
            <person name="Markowitz V."/>
            <person name="Cheng J.-F."/>
            <person name="Hugenholtz P."/>
            <person name="Woyke T."/>
            <person name="Wu D."/>
            <person name="Tindall B."/>
            <person name="Pomrenke H.G."/>
            <person name="Brambilla E."/>
            <person name="Klenk H.-P."/>
            <person name="Eisen J.A."/>
        </authorList>
    </citation>
    <scope>NUCLEOTIDE SEQUENCE [LARGE SCALE GENOMIC DNA]</scope>
    <source>
        <strain evidence="8">ATCC 33744 / DSM 2228 / GSL</strain>
    </source>
</reference>
<keyword evidence="4" id="KW-0676">Redox-active center</keyword>
<organism evidence="7 8">
    <name type="scientific">Halanaerobium praevalens (strain ATCC 33744 / DSM 2228 / GSL)</name>
    <dbReference type="NCBI Taxonomy" id="572479"/>
    <lineage>
        <taxon>Bacteria</taxon>
        <taxon>Bacillati</taxon>
        <taxon>Bacillota</taxon>
        <taxon>Clostridia</taxon>
        <taxon>Halanaerobiales</taxon>
        <taxon>Halanaerobiaceae</taxon>
        <taxon>Halanaerobium</taxon>
    </lineage>
</organism>
<evidence type="ECO:0000313" key="8">
    <source>
        <dbReference type="Proteomes" id="UP000006866"/>
    </source>
</evidence>
<dbReference type="Gene3D" id="3.50.50.60">
    <property type="entry name" value="FAD/NAD(P)-binding domain"/>
    <property type="match status" value="2"/>
</dbReference>
<dbReference type="SUPFAM" id="SSF51905">
    <property type="entry name" value="FAD/NAD(P)-binding domain"/>
    <property type="match status" value="1"/>
</dbReference>
<comment type="similarity">
    <text evidence="1 4">Belongs to the class-II pyridine nucleotide-disulfide oxidoreductase family.</text>
</comment>
<dbReference type="InterPro" id="IPR005982">
    <property type="entry name" value="Thioredox_Rdtase"/>
</dbReference>
<sequence length="402" mass="44605">MMSEKYDLIIIGGGPAGIAAAIYGSRSRLKTLVLEAKRKTGGQPATYHDMENYPGVPETTASELMDNFKTHAEKFKAEFKRGQVAKIETDGFKKLVKTKKEEVYEAKSVIIATGAEPRKLGIKGEEEFKGKGVSYCATCDADLFTDLDIVVVGNGNSAVEEAIYLTKFVNKLTMIVIHDEGVMDAEKILQEQAMENEKIDFVWNSTLEEIKGEGLVEKAVVKNIKTGQKSEIDCNGVFFFVGRVPSTDFLEGVVDLTEHGYIKTTKQMETNQPGIYAVGDVRDKVVRQVITAAGDGATAAVMAQGYIEEEDYWQNNVLQADKEVIVAFWSVTDQASIDLVAKLENMDLEAKGYKFLKIDTYKNRLISDRYQIEEIPTVMKLKGSKVAEKVVAPTEKELKNIF</sequence>
<dbReference type="NCBIfam" id="TIGR01292">
    <property type="entry name" value="TRX_reduct"/>
    <property type="match status" value="1"/>
</dbReference>
<comment type="catalytic activity">
    <reaction evidence="4">
        <text>[thioredoxin]-dithiol + NADP(+) = [thioredoxin]-disulfide + NADPH + H(+)</text>
        <dbReference type="Rhea" id="RHEA:20345"/>
        <dbReference type="Rhea" id="RHEA-COMP:10698"/>
        <dbReference type="Rhea" id="RHEA-COMP:10700"/>
        <dbReference type="ChEBI" id="CHEBI:15378"/>
        <dbReference type="ChEBI" id="CHEBI:29950"/>
        <dbReference type="ChEBI" id="CHEBI:50058"/>
        <dbReference type="ChEBI" id="CHEBI:57783"/>
        <dbReference type="ChEBI" id="CHEBI:58349"/>
        <dbReference type="EC" id="1.8.1.9"/>
    </reaction>
</comment>
<keyword evidence="4" id="KW-0274">FAD</keyword>
<dbReference type="GO" id="GO:0005737">
    <property type="term" value="C:cytoplasm"/>
    <property type="evidence" value="ECO:0007669"/>
    <property type="project" value="InterPro"/>
</dbReference>
<evidence type="ECO:0000259" key="6">
    <source>
        <dbReference type="Pfam" id="PF07992"/>
    </source>
</evidence>
<dbReference type="SUPFAM" id="SSF52833">
    <property type="entry name" value="Thioredoxin-like"/>
    <property type="match status" value="1"/>
</dbReference>
<evidence type="ECO:0000256" key="2">
    <source>
        <dbReference type="ARBA" id="ARBA00022630"/>
    </source>
</evidence>
<dbReference type="Pfam" id="PF00085">
    <property type="entry name" value="Thioredoxin"/>
    <property type="match status" value="1"/>
</dbReference>
<proteinExistence type="inferred from homology"/>
<evidence type="ECO:0000313" key="7">
    <source>
        <dbReference type="EMBL" id="ADO76609.1"/>
    </source>
</evidence>
<dbReference type="Gene3D" id="3.40.30.10">
    <property type="entry name" value="Glutaredoxin"/>
    <property type="match status" value="1"/>
</dbReference>
<dbReference type="EMBL" id="CP002175">
    <property type="protein sequence ID" value="ADO76609.1"/>
    <property type="molecule type" value="Genomic_DNA"/>
</dbReference>
<dbReference type="PATRIC" id="fig|572479.3.peg.459"/>
<dbReference type="EC" id="1.8.1.9" evidence="4"/>
<comment type="subunit">
    <text evidence="4">Homodimer.</text>
</comment>
<name>E3DNY5_HALPG</name>
<gene>
    <name evidence="7" type="ordered locus">Hprae_0455</name>
</gene>
<dbReference type="PRINTS" id="PR00368">
    <property type="entry name" value="FADPNR"/>
</dbReference>
<evidence type="ECO:0000256" key="4">
    <source>
        <dbReference type="RuleBase" id="RU003880"/>
    </source>
</evidence>
<keyword evidence="3 4" id="KW-0560">Oxidoreductase</keyword>
<dbReference type="CDD" id="cd02947">
    <property type="entry name" value="TRX_family"/>
    <property type="match status" value="1"/>
</dbReference>
<dbReference type="Pfam" id="PF07992">
    <property type="entry name" value="Pyr_redox_2"/>
    <property type="match status" value="1"/>
</dbReference>
<accession>E3DNY5</accession>